<gene>
    <name evidence="2" type="ORF">PAL_GLEAN10015697</name>
</gene>
<feature type="region of interest" description="Disordered" evidence="1">
    <location>
        <begin position="275"/>
        <end position="318"/>
    </location>
</feature>
<dbReference type="PANTHER" id="PTHR36462">
    <property type="entry name" value="CHROMOSOME 12 OPEN READING FRAME 71"/>
    <property type="match status" value="1"/>
</dbReference>
<sequence length="318" mass="36320">MANSFSCSNCADTKDCSSESNLSLSVGCYPCEDTLSYENTLSCDNTSSKGPSIHFVPPVQGMWRTENIGRLLRRRDQIQDDLEQFCKLRIPLAWDVDVGSNDSDFTANWGLHGDDQWIDQFPREETHMTLSKLDGLVQKLEKFLENQKDDTDDESVFPESFQEEDFQLSSSSPPDMAQVSHQEHETCQELPNFDPAENEDVIRFLQIPPQLQEHELAETMSRATGSQRTSITEITVSSDQPLEDDTHSSTQALSCLNFRWVFRWLRQQVLSSFGGREHPKKTTEHPHQLTQKKRLSHRSKRIQPQESPELGHSVSPSF</sequence>
<reference evidence="3" key="1">
    <citation type="journal article" date="2013" name="Science">
        <title>Comparative analysis of bat genomes provides insight into the evolution of flight and immunity.</title>
        <authorList>
            <person name="Zhang G."/>
            <person name="Cowled C."/>
            <person name="Shi Z."/>
            <person name="Huang Z."/>
            <person name="Bishop-Lilly K.A."/>
            <person name="Fang X."/>
            <person name="Wynne J.W."/>
            <person name="Xiong Z."/>
            <person name="Baker M.L."/>
            <person name="Zhao W."/>
            <person name="Tachedjian M."/>
            <person name="Zhu Y."/>
            <person name="Zhou P."/>
            <person name="Jiang X."/>
            <person name="Ng J."/>
            <person name="Yang L."/>
            <person name="Wu L."/>
            <person name="Xiao J."/>
            <person name="Feng Y."/>
            <person name="Chen Y."/>
            <person name="Sun X."/>
            <person name="Zhang Y."/>
            <person name="Marsh G.A."/>
            <person name="Crameri G."/>
            <person name="Broder C.C."/>
            <person name="Frey K.G."/>
            <person name="Wang L.F."/>
            <person name="Wang J."/>
        </authorList>
    </citation>
    <scope>NUCLEOTIDE SEQUENCE [LARGE SCALE GENOMIC DNA]</scope>
</reference>
<dbReference type="InParanoid" id="L5KK42"/>
<dbReference type="EMBL" id="KB030666">
    <property type="protein sequence ID" value="ELK12014.1"/>
    <property type="molecule type" value="Genomic_DNA"/>
</dbReference>
<feature type="compositionally biased region" description="Basic residues" evidence="1">
    <location>
        <begin position="290"/>
        <end position="301"/>
    </location>
</feature>
<organism evidence="2 3">
    <name type="scientific">Pteropus alecto</name>
    <name type="common">Black flying fox</name>
    <dbReference type="NCBI Taxonomy" id="9402"/>
    <lineage>
        <taxon>Eukaryota</taxon>
        <taxon>Metazoa</taxon>
        <taxon>Chordata</taxon>
        <taxon>Craniata</taxon>
        <taxon>Vertebrata</taxon>
        <taxon>Euteleostomi</taxon>
        <taxon>Mammalia</taxon>
        <taxon>Eutheria</taxon>
        <taxon>Laurasiatheria</taxon>
        <taxon>Chiroptera</taxon>
        <taxon>Yinpterochiroptera</taxon>
        <taxon>Pteropodoidea</taxon>
        <taxon>Pteropodidae</taxon>
        <taxon>Pteropodinae</taxon>
        <taxon>Pteropus</taxon>
    </lineage>
</organism>
<dbReference type="AlphaFoldDB" id="L5KK42"/>
<accession>L5KK42</accession>
<protein>
    <submittedName>
        <fullName evidence="2">Uncharacterized protein</fullName>
    </submittedName>
</protein>
<evidence type="ECO:0000313" key="2">
    <source>
        <dbReference type="EMBL" id="ELK12014.1"/>
    </source>
</evidence>
<proteinExistence type="predicted"/>
<dbReference type="InterPro" id="IPR027908">
    <property type="entry name" value="DUF4640"/>
</dbReference>
<evidence type="ECO:0000256" key="1">
    <source>
        <dbReference type="SAM" id="MobiDB-lite"/>
    </source>
</evidence>
<dbReference type="Pfam" id="PF15480">
    <property type="entry name" value="DUF4640"/>
    <property type="match status" value="1"/>
</dbReference>
<name>L5KK42_PTEAL</name>
<evidence type="ECO:0000313" key="3">
    <source>
        <dbReference type="Proteomes" id="UP000010552"/>
    </source>
</evidence>
<keyword evidence="3" id="KW-1185">Reference proteome</keyword>
<dbReference type="PANTHER" id="PTHR36462:SF1">
    <property type="entry name" value="CHROMOSOME 12 OPEN READING FRAME 71"/>
    <property type="match status" value="1"/>
</dbReference>
<dbReference type="Proteomes" id="UP000010552">
    <property type="component" value="Unassembled WGS sequence"/>
</dbReference>
<feature type="compositionally biased region" description="Basic and acidic residues" evidence="1">
    <location>
        <begin position="275"/>
        <end position="287"/>
    </location>
</feature>